<dbReference type="FunFam" id="3.30.479.30:FF:000004">
    <property type="entry name" value="Putative membrane protease family, stomatin"/>
    <property type="match status" value="1"/>
</dbReference>
<dbReference type="GO" id="GO:0005886">
    <property type="term" value="C:plasma membrane"/>
    <property type="evidence" value="ECO:0007669"/>
    <property type="project" value="UniProtKB-ARBA"/>
</dbReference>
<proteinExistence type="inferred from homology"/>
<dbReference type="InterPro" id="IPR032435">
    <property type="entry name" value="STML2-like_C"/>
</dbReference>
<evidence type="ECO:0000256" key="2">
    <source>
        <dbReference type="ARBA" id="ARBA00008164"/>
    </source>
</evidence>
<dbReference type="GO" id="GO:0007005">
    <property type="term" value="P:mitochondrion organization"/>
    <property type="evidence" value="ECO:0007669"/>
    <property type="project" value="TreeGrafter"/>
</dbReference>
<dbReference type="Pfam" id="PF01145">
    <property type="entry name" value="Band_7"/>
    <property type="match status" value="1"/>
</dbReference>
<dbReference type="InterPro" id="IPR001107">
    <property type="entry name" value="Band_7"/>
</dbReference>
<dbReference type="InterPro" id="IPR001972">
    <property type="entry name" value="Stomatin_HflK_fam"/>
</dbReference>
<comment type="subcellular location">
    <subcellularLocation>
        <location evidence="1">Mitochondrion</location>
    </subcellularLocation>
</comment>
<dbReference type="SUPFAM" id="SSF117892">
    <property type="entry name" value="Band 7/SPFH domain"/>
    <property type="match status" value="1"/>
</dbReference>
<dbReference type="PRINTS" id="PR00721">
    <property type="entry name" value="STOMATIN"/>
</dbReference>
<evidence type="ECO:0000313" key="5">
    <source>
        <dbReference type="EMBL" id="CAD9392205.1"/>
    </source>
</evidence>
<dbReference type="Gene3D" id="3.30.479.30">
    <property type="entry name" value="Band 7 domain"/>
    <property type="match status" value="1"/>
</dbReference>
<dbReference type="GO" id="GO:0005739">
    <property type="term" value="C:mitochondrion"/>
    <property type="evidence" value="ECO:0007669"/>
    <property type="project" value="UniProtKB-SubCell"/>
</dbReference>
<evidence type="ECO:0000256" key="3">
    <source>
        <dbReference type="ARBA" id="ARBA00023128"/>
    </source>
</evidence>
<comment type="similarity">
    <text evidence="2">Belongs to the band 7/mec-2 family.</text>
</comment>
<feature type="domain" description="Band 7" evidence="4">
    <location>
        <begin position="40"/>
        <end position="198"/>
    </location>
</feature>
<evidence type="ECO:0000259" key="4">
    <source>
        <dbReference type="SMART" id="SM00244"/>
    </source>
</evidence>
<dbReference type="GO" id="GO:0098552">
    <property type="term" value="C:side of membrane"/>
    <property type="evidence" value="ECO:0007669"/>
    <property type="project" value="UniProtKB-ARBA"/>
</dbReference>
<dbReference type="PANTHER" id="PTHR43327:SF10">
    <property type="entry name" value="STOMATIN-LIKE PROTEIN 2, MITOCHONDRIAL"/>
    <property type="match status" value="1"/>
</dbReference>
<dbReference type="InterPro" id="IPR050710">
    <property type="entry name" value="Band7/mec-2_domain"/>
</dbReference>
<gene>
    <name evidence="5" type="ORF">FPAR1323_LOCUS3154</name>
</gene>
<dbReference type="PANTHER" id="PTHR43327">
    <property type="entry name" value="STOMATIN-LIKE PROTEIN 2, MITOCHONDRIAL"/>
    <property type="match status" value="1"/>
</dbReference>
<sequence length="342" mass="36477">MAPSSTVVASRYMSGYTFDSMGGGRGMGGHALWPRSGINTGICVCPQGEMMVIERFGKLHSVQPPGLFVAIPVVDRIAYRVDMRESAIEIAPQSTITKDNVTVAVSGCIYVQFVDPEKAAYGSKDPIYAVTQFAQSTMRAAIGEMELDEILHARAQLNTIIKGAVQEGATPWGLNVLRYEITEITPDKTISEAMDKQAAAERLRRVKVLGAEGDKRTSELESEGAKIKLINESEGLLISVENASKAEKIKRQLEADGDATAILVKAQAQAEAIKAIAAALEEGANPENATLAARLSLAQDYVKMYGEIGSTSNTMLFQEKPGDLNALLAQASAVLGAGVGKK</sequence>
<dbReference type="AlphaFoldDB" id="A0A7S2BBQ4"/>
<dbReference type="SMART" id="SM00244">
    <property type="entry name" value="PHB"/>
    <property type="match status" value="1"/>
</dbReference>
<protein>
    <recommendedName>
        <fullName evidence="4">Band 7 domain-containing protein</fullName>
    </recommendedName>
</protein>
<dbReference type="Pfam" id="PF16200">
    <property type="entry name" value="Band_7_C"/>
    <property type="match status" value="1"/>
</dbReference>
<dbReference type="InterPro" id="IPR036013">
    <property type="entry name" value="Band_7/SPFH_dom_sf"/>
</dbReference>
<name>A0A7S2BBQ4_9STRA</name>
<evidence type="ECO:0000256" key="1">
    <source>
        <dbReference type="ARBA" id="ARBA00004173"/>
    </source>
</evidence>
<reference evidence="5" key="1">
    <citation type="submission" date="2021-01" db="EMBL/GenBank/DDBJ databases">
        <authorList>
            <person name="Corre E."/>
            <person name="Pelletier E."/>
            <person name="Niang G."/>
            <person name="Scheremetjew M."/>
            <person name="Finn R."/>
            <person name="Kale V."/>
            <person name="Holt S."/>
            <person name="Cochrane G."/>
            <person name="Meng A."/>
            <person name="Brown T."/>
            <person name="Cohen L."/>
        </authorList>
    </citation>
    <scope>NUCLEOTIDE SEQUENCE</scope>
    <source>
        <strain evidence="5">RCC1693</strain>
    </source>
</reference>
<keyword evidence="3" id="KW-0496">Mitochondrion</keyword>
<dbReference type="CDD" id="cd08829">
    <property type="entry name" value="SPFH_paraslipin"/>
    <property type="match status" value="1"/>
</dbReference>
<dbReference type="EMBL" id="HBGT01005774">
    <property type="protein sequence ID" value="CAD9392205.1"/>
    <property type="molecule type" value="Transcribed_RNA"/>
</dbReference>
<organism evidence="5">
    <name type="scientific">Florenciella parvula</name>
    <dbReference type="NCBI Taxonomy" id="236787"/>
    <lineage>
        <taxon>Eukaryota</taxon>
        <taxon>Sar</taxon>
        <taxon>Stramenopiles</taxon>
        <taxon>Ochrophyta</taxon>
        <taxon>Dictyochophyceae</taxon>
        <taxon>Florenciellales</taxon>
        <taxon>Florenciella</taxon>
    </lineage>
</organism>
<accession>A0A7S2BBQ4</accession>